<keyword evidence="3 6" id="KW-1133">Transmembrane helix</keyword>
<dbReference type="InterPro" id="IPR052337">
    <property type="entry name" value="SAT4-like"/>
</dbReference>
<dbReference type="OrthoDB" id="5417887at2759"/>
<dbReference type="Proteomes" id="UP000256328">
    <property type="component" value="Unassembled WGS sequence"/>
</dbReference>
<evidence type="ECO:0000256" key="6">
    <source>
        <dbReference type="SAM" id="Phobius"/>
    </source>
</evidence>
<evidence type="ECO:0000313" key="8">
    <source>
        <dbReference type="EMBL" id="RDW85455.1"/>
    </source>
</evidence>
<evidence type="ECO:0000256" key="3">
    <source>
        <dbReference type="ARBA" id="ARBA00022989"/>
    </source>
</evidence>
<evidence type="ECO:0000256" key="1">
    <source>
        <dbReference type="ARBA" id="ARBA00004141"/>
    </source>
</evidence>
<dbReference type="GO" id="GO:0016020">
    <property type="term" value="C:membrane"/>
    <property type="evidence" value="ECO:0007669"/>
    <property type="project" value="UniProtKB-SubCell"/>
</dbReference>
<sequence>MAEFMGPVPTGDWGVATTVIASIWAMLIVTTMFLVLRLYCRAIRTRTLWWDDYLLIASWVSLLASTSLLTRVFHLGYTTTTFGSNTISPMNFAADDMHKLALGLSKTSFALTLLRFTSGWSKHLIIVLTVVMNVVFLAHCVLVWRASCGGESSFNFTPCWPASSGAYMNMIGSAFSAASDFILALLPIKVIMGLQMARNEKIGVVIATSIGVLAGAVAVVKSIKSLTISNIFDPQFGHNLAVLSIWIEAEPNATIIAASIPILRILFRDFQRYVTNSPSAGSYLKSNQRSGFHTHVSARDDTKVDATVIVQDNESETGILSNKNRFNDGIRTTREVMIGYDAGDDHQVGGHQGIELQARIPVFRLNK</sequence>
<dbReference type="AlphaFoldDB" id="A0A3D8SGI5"/>
<keyword evidence="2 6" id="KW-0812">Transmembrane</keyword>
<comment type="caution">
    <text evidence="8">The sequence shown here is derived from an EMBL/GenBank/DDBJ whole genome shotgun (WGS) entry which is preliminary data.</text>
</comment>
<dbReference type="PANTHER" id="PTHR33048:SF42">
    <property type="entry name" value="INTEGRAL MEMBRANE PROTEIN"/>
    <property type="match status" value="1"/>
</dbReference>
<feature type="transmembrane region" description="Helical" evidence="6">
    <location>
        <begin position="124"/>
        <end position="146"/>
    </location>
</feature>
<comment type="subcellular location">
    <subcellularLocation>
        <location evidence="1">Membrane</location>
        <topology evidence="1">Multi-pass membrane protein</topology>
    </subcellularLocation>
</comment>
<dbReference type="Pfam" id="PF20684">
    <property type="entry name" value="Fung_rhodopsin"/>
    <property type="match status" value="1"/>
</dbReference>
<comment type="similarity">
    <text evidence="5">Belongs to the SAT4 family.</text>
</comment>
<reference evidence="8 9" key="1">
    <citation type="journal article" date="2018" name="IMA Fungus">
        <title>IMA Genome-F 9: Draft genome sequence of Annulohypoxylon stygium, Aspergillus mulundensis, Berkeleyomyces basicola (syn. Thielaviopsis basicola), Ceratocystis smalleyi, two Cercospora beticola strains, Coleophoma cylindrospora, Fusarium fracticaudum, Phialophora cf. hyalina, and Morchella septimelata.</title>
        <authorList>
            <person name="Wingfield B.D."/>
            <person name="Bills G.F."/>
            <person name="Dong Y."/>
            <person name="Huang W."/>
            <person name="Nel W.J."/>
            <person name="Swalarsk-Parry B.S."/>
            <person name="Vaghefi N."/>
            <person name="Wilken P.M."/>
            <person name="An Z."/>
            <person name="de Beer Z.W."/>
            <person name="De Vos L."/>
            <person name="Chen L."/>
            <person name="Duong T.A."/>
            <person name="Gao Y."/>
            <person name="Hammerbacher A."/>
            <person name="Kikkert J.R."/>
            <person name="Li Y."/>
            <person name="Li H."/>
            <person name="Li K."/>
            <person name="Li Q."/>
            <person name="Liu X."/>
            <person name="Ma X."/>
            <person name="Naidoo K."/>
            <person name="Pethybridge S.J."/>
            <person name="Sun J."/>
            <person name="Steenkamp E.T."/>
            <person name="van der Nest M.A."/>
            <person name="van Wyk S."/>
            <person name="Wingfield M.J."/>
            <person name="Xiong C."/>
            <person name="Yue Q."/>
            <person name="Zhang X."/>
        </authorList>
    </citation>
    <scope>NUCLEOTIDE SEQUENCE [LARGE SCALE GENOMIC DNA]</scope>
    <source>
        <strain evidence="8 9">BP5796</strain>
    </source>
</reference>
<feature type="transmembrane region" description="Helical" evidence="6">
    <location>
        <begin position="166"/>
        <end position="190"/>
    </location>
</feature>
<accession>A0A3D8SGI5</accession>
<name>A0A3D8SGI5_9HELO</name>
<protein>
    <recommendedName>
        <fullName evidence="7">Rhodopsin domain-containing protein</fullName>
    </recommendedName>
</protein>
<evidence type="ECO:0000313" key="9">
    <source>
        <dbReference type="Proteomes" id="UP000256328"/>
    </source>
</evidence>
<proteinExistence type="inferred from homology"/>
<organism evidence="8 9">
    <name type="scientific">Coleophoma crateriformis</name>
    <dbReference type="NCBI Taxonomy" id="565419"/>
    <lineage>
        <taxon>Eukaryota</taxon>
        <taxon>Fungi</taxon>
        <taxon>Dikarya</taxon>
        <taxon>Ascomycota</taxon>
        <taxon>Pezizomycotina</taxon>
        <taxon>Leotiomycetes</taxon>
        <taxon>Helotiales</taxon>
        <taxon>Dermateaceae</taxon>
        <taxon>Coleophoma</taxon>
    </lineage>
</organism>
<evidence type="ECO:0000256" key="2">
    <source>
        <dbReference type="ARBA" id="ARBA00022692"/>
    </source>
</evidence>
<feature type="transmembrane region" description="Helical" evidence="6">
    <location>
        <begin position="202"/>
        <end position="220"/>
    </location>
</feature>
<gene>
    <name evidence="8" type="ORF">BP5796_03780</name>
</gene>
<evidence type="ECO:0000259" key="7">
    <source>
        <dbReference type="Pfam" id="PF20684"/>
    </source>
</evidence>
<feature type="transmembrane region" description="Helical" evidence="6">
    <location>
        <begin position="20"/>
        <end position="40"/>
    </location>
</feature>
<feature type="domain" description="Rhodopsin" evidence="7">
    <location>
        <begin position="36"/>
        <end position="268"/>
    </location>
</feature>
<evidence type="ECO:0000256" key="5">
    <source>
        <dbReference type="ARBA" id="ARBA00038359"/>
    </source>
</evidence>
<dbReference type="EMBL" id="PDLN01000005">
    <property type="protein sequence ID" value="RDW85455.1"/>
    <property type="molecule type" value="Genomic_DNA"/>
</dbReference>
<dbReference type="InterPro" id="IPR049326">
    <property type="entry name" value="Rhodopsin_dom_fungi"/>
</dbReference>
<dbReference type="PANTHER" id="PTHR33048">
    <property type="entry name" value="PTH11-LIKE INTEGRAL MEMBRANE PROTEIN (AFU_ORTHOLOGUE AFUA_5G11245)"/>
    <property type="match status" value="1"/>
</dbReference>
<keyword evidence="4 6" id="KW-0472">Membrane</keyword>
<evidence type="ECO:0000256" key="4">
    <source>
        <dbReference type="ARBA" id="ARBA00023136"/>
    </source>
</evidence>
<keyword evidence="9" id="KW-1185">Reference proteome</keyword>